<reference evidence="1" key="1">
    <citation type="submission" date="2023-01" db="EMBL/GenBank/DDBJ databases">
        <title>Genome analysis of 13 Lactobacillus isolated from gut of wild boar.</title>
        <authorList>
            <person name="Papp P."/>
            <person name="Libisch B."/>
            <person name="Nagy T."/>
            <person name="Olasz F."/>
        </authorList>
    </citation>
    <scope>NUCLEOTIDE SEQUENCE</scope>
    <source>
        <strain evidence="1">F146</strain>
    </source>
</reference>
<evidence type="ECO:0000313" key="2">
    <source>
        <dbReference type="Proteomes" id="UP001220670"/>
    </source>
</evidence>
<accession>A0AAJ1MAQ8</accession>
<dbReference type="RefSeq" id="WP_272225660.1">
    <property type="nucleotide sequence ID" value="NZ_JAQONE010000003.1"/>
</dbReference>
<dbReference type="AlphaFoldDB" id="A0AAJ1MAQ8"/>
<proteinExistence type="predicted"/>
<evidence type="ECO:0000313" key="1">
    <source>
        <dbReference type="EMBL" id="MDC2828928.1"/>
    </source>
</evidence>
<name>A0AAJ1MAQ8_LIMMU</name>
<comment type="caution">
    <text evidence="1">The sequence shown here is derived from an EMBL/GenBank/DDBJ whole genome shotgun (WGS) entry which is preliminary data.</text>
</comment>
<protein>
    <submittedName>
        <fullName evidence="1">Uncharacterized protein</fullName>
    </submittedName>
</protein>
<sequence>MINELSINNSEQVRYVFANAVRTFGVTGADLQQDVAKANLHDLRSVEQMYDGKFQYVLNPLRRVKMIGSDFDSAMFLVDLTNQQIPGFEAESKAIEIFGESGMPGTTHLLMPYSQTTLFMLSTFGDYGDDEWQLALHNEMANAPKTSMVDGHEVELPDLDGTESIDQIVVGLTEVLD</sequence>
<dbReference type="Proteomes" id="UP001220670">
    <property type="component" value="Unassembled WGS sequence"/>
</dbReference>
<dbReference type="EMBL" id="JAQONE010000003">
    <property type="protein sequence ID" value="MDC2828928.1"/>
    <property type="molecule type" value="Genomic_DNA"/>
</dbReference>
<organism evidence="1 2">
    <name type="scientific">Limosilactobacillus mucosae</name>
    <name type="common">Lactobacillus mucosae</name>
    <dbReference type="NCBI Taxonomy" id="97478"/>
    <lineage>
        <taxon>Bacteria</taxon>
        <taxon>Bacillati</taxon>
        <taxon>Bacillota</taxon>
        <taxon>Bacilli</taxon>
        <taxon>Lactobacillales</taxon>
        <taxon>Lactobacillaceae</taxon>
        <taxon>Limosilactobacillus</taxon>
    </lineage>
</organism>
<gene>
    <name evidence="1" type="ORF">PO250_01080</name>
</gene>